<gene>
    <name evidence="2" type="ORF">MXMO3_03450</name>
</gene>
<dbReference type="EMBL" id="CP021331">
    <property type="protein sequence ID" value="AVX05953.1"/>
    <property type="molecule type" value="Genomic_DNA"/>
</dbReference>
<dbReference type="RefSeq" id="WP_117396908.1">
    <property type="nucleotide sequence ID" value="NZ_CP021331.1"/>
</dbReference>
<geneLocation type="plasmid" evidence="3">
    <name>phl2708x3</name>
</geneLocation>
<evidence type="ECO:0000313" key="3">
    <source>
        <dbReference type="Proteomes" id="UP000258927"/>
    </source>
</evidence>
<accession>A0A2R4MIZ9</accession>
<sequence>MTVKTKPRLRIGPEAEQLAQSANGELSSELLDERILELKEASSVKHPPLDTGSFKAEIQAINESLITIKTMIIALSANQSEEIKDALRHLNLRAQKHQTIAADLIGLDTPRLSNLQERLREFQQREHVVPEPEKEQSQEEKEL</sequence>
<protein>
    <submittedName>
        <fullName evidence="2">Uncharacterized protein</fullName>
    </submittedName>
</protein>
<dbReference type="Proteomes" id="UP000258927">
    <property type="component" value="Plasmid pHL2708X3"/>
</dbReference>
<name>A0A2R4MIZ9_9HYPH</name>
<feature type="region of interest" description="Disordered" evidence="1">
    <location>
        <begin position="123"/>
        <end position="143"/>
    </location>
</feature>
<reference evidence="2 3" key="1">
    <citation type="submission" date="2017-05" db="EMBL/GenBank/DDBJ databases">
        <title>Genome Analysis of Maritalea myrionectae HL2708#5.</title>
        <authorList>
            <consortium name="Cotde Inc.-PKNU"/>
            <person name="Jang D."/>
            <person name="Oh H.-M."/>
        </authorList>
    </citation>
    <scope>NUCLEOTIDE SEQUENCE [LARGE SCALE GENOMIC DNA]</scope>
    <source>
        <strain evidence="2 3">HL2708#5</strain>
        <plasmid evidence="3">phl2708x3</plasmid>
    </source>
</reference>
<evidence type="ECO:0000256" key="1">
    <source>
        <dbReference type="SAM" id="MobiDB-lite"/>
    </source>
</evidence>
<proteinExistence type="predicted"/>
<keyword evidence="3" id="KW-1185">Reference proteome</keyword>
<evidence type="ECO:0000313" key="2">
    <source>
        <dbReference type="EMBL" id="AVX05953.1"/>
    </source>
</evidence>
<organism evidence="2 3">
    <name type="scientific">Maritalea myrionectae</name>
    <dbReference type="NCBI Taxonomy" id="454601"/>
    <lineage>
        <taxon>Bacteria</taxon>
        <taxon>Pseudomonadati</taxon>
        <taxon>Pseudomonadota</taxon>
        <taxon>Alphaproteobacteria</taxon>
        <taxon>Hyphomicrobiales</taxon>
        <taxon>Devosiaceae</taxon>
        <taxon>Maritalea</taxon>
    </lineage>
</organism>
<dbReference type="AlphaFoldDB" id="A0A2R4MIZ9"/>
<keyword evidence="2" id="KW-0614">Plasmid</keyword>
<dbReference type="KEGG" id="mmyr:MXMO3_03450"/>